<reference evidence="3" key="1">
    <citation type="submission" date="2021-01" db="EMBL/GenBank/DDBJ databases">
        <authorList>
            <person name="Corre E."/>
            <person name="Pelletier E."/>
            <person name="Niang G."/>
            <person name="Scheremetjew M."/>
            <person name="Finn R."/>
            <person name="Kale V."/>
            <person name="Holt S."/>
            <person name="Cochrane G."/>
            <person name="Meng A."/>
            <person name="Brown T."/>
            <person name="Cohen L."/>
        </authorList>
    </citation>
    <scope>NUCLEOTIDE SEQUENCE</scope>
    <source>
        <strain evidence="3">CCMP125</strain>
    </source>
</reference>
<protein>
    <recommendedName>
        <fullName evidence="2">ShKT domain-containing protein</fullName>
    </recommendedName>
</protein>
<dbReference type="PROSITE" id="PS51670">
    <property type="entry name" value="SHKT"/>
    <property type="match status" value="1"/>
</dbReference>
<organism evidence="3">
    <name type="scientific">Entomoneis paludosa</name>
    <dbReference type="NCBI Taxonomy" id="265537"/>
    <lineage>
        <taxon>Eukaryota</taxon>
        <taxon>Sar</taxon>
        <taxon>Stramenopiles</taxon>
        <taxon>Ochrophyta</taxon>
        <taxon>Bacillariophyta</taxon>
        <taxon>Bacillariophyceae</taxon>
        <taxon>Bacillariophycidae</taxon>
        <taxon>Entomoneidaceae</taxon>
        <taxon>Entomoneis</taxon>
    </lineage>
</organism>
<dbReference type="Pfam" id="PF01549">
    <property type="entry name" value="ShK"/>
    <property type="match status" value="2"/>
</dbReference>
<dbReference type="InterPro" id="IPR003582">
    <property type="entry name" value="ShKT_dom"/>
</dbReference>
<evidence type="ECO:0000313" key="3">
    <source>
        <dbReference type="EMBL" id="CAD9994980.1"/>
    </source>
</evidence>
<feature type="domain" description="ShKT" evidence="2">
    <location>
        <begin position="204"/>
        <end position="238"/>
    </location>
</feature>
<dbReference type="AlphaFoldDB" id="A0A7S3DY85"/>
<sequence length="238" mass="27301">MSDQCRRASLAILWLLMMATNSCAQEVDVMNHLHGPKDPSSSSTMNNDDDTQCILGACFLERNLAQDYKISRSELICHDLRDDCQDRNQECATNKLIWASCPKSCQACEGRIRRIPAIPANQNLLLREIPWGNHNENTILEGVGSDFGILQLISQFDATWEYRDKMMERALRVKEYYQYKIQESGTMSSLEDGGDATRELMEHCQNRNSMCIYWAVTGECEVNRQFMRENCAPSCFRC</sequence>
<gene>
    <name evidence="3" type="ORF">APAL1065_LOCUS27217</name>
</gene>
<feature type="signal peptide" evidence="1">
    <location>
        <begin position="1"/>
        <end position="24"/>
    </location>
</feature>
<evidence type="ECO:0000256" key="1">
    <source>
        <dbReference type="SAM" id="SignalP"/>
    </source>
</evidence>
<accession>A0A7S3DY85</accession>
<evidence type="ECO:0000259" key="2">
    <source>
        <dbReference type="PROSITE" id="PS51670"/>
    </source>
</evidence>
<proteinExistence type="predicted"/>
<feature type="chain" id="PRO_5031570115" description="ShKT domain-containing protein" evidence="1">
    <location>
        <begin position="25"/>
        <end position="238"/>
    </location>
</feature>
<keyword evidence="1" id="KW-0732">Signal</keyword>
<name>A0A7S3DY85_9STRA</name>
<dbReference type="SMART" id="SM00254">
    <property type="entry name" value="ShKT"/>
    <property type="match status" value="2"/>
</dbReference>
<dbReference type="EMBL" id="HBHT01040515">
    <property type="protein sequence ID" value="CAD9994980.1"/>
    <property type="molecule type" value="Transcribed_RNA"/>
</dbReference>